<dbReference type="GO" id="GO:0008234">
    <property type="term" value="F:cysteine-type peptidase activity"/>
    <property type="evidence" value="ECO:0007669"/>
    <property type="project" value="InterPro"/>
</dbReference>
<reference evidence="3 4" key="1">
    <citation type="journal article" date="2007" name="Int. J. Syst. Evol. Microbiol.">
        <title>Marixanthomonas ophiurae gen. nov., sp. nov., a marine bacterium of the family Flavobacteriaceae isolated from a deep-sea brittle star.</title>
        <authorList>
            <person name="Romanenko L.A."/>
            <person name="Uchino M."/>
            <person name="Frolova G.M."/>
            <person name="Mikhailov V.V."/>
        </authorList>
    </citation>
    <scope>NUCLEOTIDE SEQUENCE [LARGE SCALE GENOMIC DNA]</scope>
    <source>
        <strain evidence="3 4">KMM 3046</strain>
    </source>
</reference>
<dbReference type="CDD" id="cd02258">
    <property type="entry name" value="Peptidase_C25_N"/>
    <property type="match status" value="1"/>
</dbReference>
<dbReference type="NCBIfam" id="TIGR04183">
    <property type="entry name" value="Por_Secre_tail"/>
    <property type="match status" value="1"/>
</dbReference>
<dbReference type="Gene3D" id="3.40.50.10390">
    <property type="entry name" value="Gingipain r, domain 1"/>
    <property type="match status" value="1"/>
</dbReference>
<dbReference type="GO" id="GO:0006508">
    <property type="term" value="P:proteolysis"/>
    <property type="evidence" value="ECO:0007669"/>
    <property type="project" value="InterPro"/>
</dbReference>
<evidence type="ECO:0000259" key="2">
    <source>
        <dbReference type="Pfam" id="PF01364"/>
    </source>
</evidence>
<proteinExistence type="predicted"/>
<dbReference type="SUPFAM" id="SSF52129">
    <property type="entry name" value="Caspase-like"/>
    <property type="match status" value="1"/>
</dbReference>
<keyword evidence="4" id="KW-1185">Reference proteome</keyword>
<name>A0A3E1Q9B4_9FLAO</name>
<dbReference type="Gene3D" id="2.60.40.4070">
    <property type="match status" value="1"/>
</dbReference>
<dbReference type="InterPro" id="IPR026444">
    <property type="entry name" value="Secre_tail"/>
</dbReference>
<keyword evidence="1" id="KW-0732">Signal</keyword>
<gene>
    <name evidence="3" type="ORF">DZ858_01150</name>
</gene>
<dbReference type="Proteomes" id="UP000261082">
    <property type="component" value="Unassembled WGS sequence"/>
</dbReference>
<evidence type="ECO:0000313" key="3">
    <source>
        <dbReference type="EMBL" id="RFN58718.1"/>
    </source>
</evidence>
<evidence type="ECO:0000256" key="1">
    <source>
        <dbReference type="ARBA" id="ARBA00022729"/>
    </source>
</evidence>
<comment type="caution">
    <text evidence="3">The sequence shown here is derived from an EMBL/GenBank/DDBJ whole genome shotgun (WGS) entry which is preliminary data.</text>
</comment>
<sequence length="1290" mass="142970">MKKTILLISIVLLPFLLLAQTKNITIQWGDTRKASSSVSAINDKSALKKDNFDHLRLTINEDQLIYQNQWKDTGFADESSIEISNVSYGALTTQELQKINKDLVPEKLTYSIHSSKARDIIYTSVSLSPVVKVNGLLRKVKSFSVSYKKKAQNRMGNFRMPITNSVLATGDWFKFKVEENGIHRIDKSFLEDLGINTSNINPQNLKIYGHGGKPLPLLNSLNTEFDLPETSIKVIGGEDGSFDNGDYILFYGTSTKGYDPENQTNLNPYSDDSYYYITADGGTGKRVQAMIEPSGAPTTTITSFQDYQFHELDEYSPGKVGRRWFGNRFDFESEQTYEFTFPNIVPSTSMQVAVRAGAVSETATSLAVSINGTSLNPLTFSALTGESIVLSVRELSKAQGQIPVAGETVTVDLSYNNAGNPSSVGYLDYVSVEATRQLSVTDKQLTFTYKQASNLSGIGEYQVSNTAQISEIWDVTNPGSISEKQNENNASNLAFKAILGTARKYVAVHTNDYNTPVKINQPRVFNQNLKGSVFNGESGSFQDVDYLIVTAPFLLQPALRLANHNKNLYGLNVKVVTTDKIYEEFSSGKQDIGAIRNFVRYIYNNASSSDKRIKYLCLFGDTSVDYKNRLSGNNNIVPTFHTLSSTSDVTSFMSDDFFGNMDANEGTIGGKTLNALGEGLTDIDRLDIAVGRILADEVSLANTLVDKVIAYSSKESYGNWRNNFMLISDDVDKSGEEELEIELDALGDQISAEKPFINVKKIHIDAYQQQSSSGGDRYPQVNEDIKNNIEVGALIVNYFGHGGEDGLAHEFIYTKDLGSNLKNKDRYPCIVTITCQFTKFDNPQRITAGELTYWNKEGGAISLVSTTRSIGLFLGVEFNEKLAPHLFGYGLNVPETPAEALRIAKNDISSNLRRVVFYIGDPAMQLAFPKKNVRLTTINDVPVSQSPDVLQALGKVKMGGEVVDENGNVLTNYNGVLSAKVFDKRLERQTLDNDAQGFVLDFTTLGETLFNGQATVANGNFEFEFVVPRDIQIPVGTGRVNFYTEEDNALEDQAGVDLSVQIGGINENAPEDNQGPTVNLFMNDESFVSGGVTNASPILIAKLEDENGINTASGIGHDMIAILDGDESNPIVVNDYYQAEKDDYTKGITNYQLRDLEKGLHTLTFKAWDVYNNSSTSEIQFIVAGDDELKITKVLNYPNPFVNYTEFWFNHNRPFEPLEVQVQVFTVTGKVVWTKNQIINTDGFLSRDIVWDGRDDFGDKIGKGVYVYKITVKSTLTNKQTEKFEKLVIL</sequence>
<accession>A0A3E1Q9B4</accession>
<evidence type="ECO:0000313" key="4">
    <source>
        <dbReference type="Proteomes" id="UP000261082"/>
    </source>
</evidence>
<dbReference type="EMBL" id="QVID01000001">
    <property type="protein sequence ID" value="RFN58718.1"/>
    <property type="molecule type" value="Genomic_DNA"/>
</dbReference>
<dbReference type="InterPro" id="IPR029030">
    <property type="entry name" value="Caspase-like_dom_sf"/>
</dbReference>
<organism evidence="3 4">
    <name type="scientific">Marixanthomonas ophiurae</name>
    <dbReference type="NCBI Taxonomy" id="387659"/>
    <lineage>
        <taxon>Bacteria</taxon>
        <taxon>Pseudomonadati</taxon>
        <taxon>Bacteroidota</taxon>
        <taxon>Flavobacteriia</taxon>
        <taxon>Flavobacteriales</taxon>
        <taxon>Flavobacteriaceae</taxon>
        <taxon>Marixanthomonas</taxon>
    </lineage>
</organism>
<dbReference type="InterPro" id="IPR001769">
    <property type="entry name" value="Gingipain"/>
</dbReference>
<dbReference type="OrthoDB" id="9809780at2"/>
<dbReference type="NCBIfam" id="NF033707">
    <property type="entry name" value="T9SS_sortase"/>
    <property type="match status" value="1"/>
</dbReference>
<protein>
    <submittedName>
        <fullName evidence="3">T9SS C-terminal target domain-containing protein</fullName>
    </submittedName>
</protein>
<dbReference type="Gene3D" id="3.40.50.1460">
    <property type="match status" value="1"/>
</dbReference>
<dbReference type="InterPro" id="IPR029031">
    <property type="entry name" value="Gingipain_N_sf"/>
</dbReference>
<dbReference type="Pfam" id="PF01364">
    <property type="entry name" value="Peptidase_C25"/>
    <property type="match status" value="1"/>
</dbReference>
<feature type="domain" description="Gingipain" evidence="2">
    <location>
        <begin position="546"/>
        <end position="926"/>
    </location>
</feature>